<protein>
    <submittedName>
        <fullName evidence="2">Uncharacterized protein</fullName>
    </submittedName>
</protein>
<proteinExistence type="predicted"/>
<dbReference type="InParanoid" id="A0A0C3P1I6"/>
<organism evidence="2 3">
    <name type="scientific">Pisolithus tinctorius Marx 270</name>
    <dbReference type="NCBI Taxonomy" id="870435"/>
    <lineage>
        <taxon>Eukaryota</taxon>
        <taxon>Fungi</taxon>
        <taxon>Dikarya</taxon>
        <taxon>Basidiomycota</taxon>
        <taxon>Agaricomycotina</taxon>
        <taxon>Agaricomycetes</taxon>
        <taxon>Agaricomycetidae</taxon>
        <taxon>Boletales</taxon>
        <taxon>Sclerodermatineae</taxon>
        <taxon>Pisolithaceae</taxon>
        <taxon>Pisolithus</taxon>
    </lineage>
</organism>
<feature type="compositionally biased region" description="Low complexity" evidence="1">
    <location>
        <begin position="9"/>
        <end position="24"/>
    </location>
</feature>
<feature type="region of interest" description="Disordered" evidence="1">
    <location>
        <begin position="1"/>
        <end position="24"/>
    </location>
</feature>
<reference evidence="3" key="2">
    <citation type="submission" date="2015-01" db="EMBL/GenBank/DDBJ databases">
        <title>Evolutionary Origins and Diversification of the Mycorrhizal Mutualists.</title>
        <authorList>
            <consortium name="DOE Joint Genome Institute"/>
            <consortium name="Mycorrhizal Genomics Consortium"/>
            <person name="Kohler A."/>
            <person name="Kuo A."/>
            <person name="Nagy L.G."/>
            <person name="Floudas D."/>
            <person name="Copeland A."/>
            <person name="Barry K.W."/>
            <person name="Cichocki N."/>
            <person name="Veneault-Fourrey C."/>
            <person name="LaButti K."/>
            <person name="Lindquist E.A."/>
            <person name="Lipzen A."/>
            <person name="Lundell T."/>
            <person name="Morin E."/>
            <person name="Murat C."/>
            <person name="Riley R."/>
            <person name="Ohm R."/>
            <person name="Sun H."/>
            <person name="Tunlid A."/>
            <person name="Henrissat B."/>
            <person name="Grigoriev I.V."/>
            <person name="Hibbett D.S."/>
            <person name="Martin F."/>
        </authorList>
    </citation>
    <scope>NUCLEOTIDE SEQUENCE [LARGE SCALE GENOMIC DNA]</scope>
    <source>
        <strain evidence="3">Marx 270</strain>
    </source>
</reference>
<gene>
    <name evidence="2" type="ORF">M404DRAFT_736933</name>
</gene>
<dbReference type="Proteomes" id="UP000054217">
    <property type="component" value="Unassembled WGS sequence"/>
</dbReference>
<name>A0A0C3P1I6_PISTI</name>
<keyword evidence="3" id="KW-1185">Reference proteome</keyword>
<evidence type="ECO:0000313" key="3">
    <source>
        <dbReference type="Proteomes" id="UP000054217"/>
    </source>
</evidence>
<dbReference type="HOGENOM" id="CLU_2758838_0_0_1"/>
<dbReference type="AlphaFoldDB" id="A0A0C3P1I6"/>
<evidence type="ECO:0000256" key="1">
    <source>
        <dbReference type="SAM" id="MobiDB-lite"/>
    </source>
</evidence>
<sequence length="70" mass="7753">MFQGILVHSSSLPSLPTSPTTTSGLSCTRRLCIMTRFTQACVSSRFEFQVVCSPFPCYFPSTPFIRALTI</sequence>
<evidence type="ECO:0000313" key="2">
    <source>
        <dbReference type="EMBL" id="KIO01199.1"/>
    </source>
</evidence>
<dbReference type="EMBL" id="KN831990">
    <property type="protein sequence ID" value="KIO01199.1"/>
    <property type="molecule type" value="Genomic_DNA"/>
</dbReference>
<accession>A0A0C3P1I6</accession>
<reference evidence="2 3" key="1">
    <citation type="submission" date="2014-04" db="EMBL/GenBank/DDBJ databases">
        <authorList>
            <consortium name="DOE Joint Genome Institute"/>
            <person name="Kuo A."/>
            <person name="Kohler A."/>
            <person name="Costa M.D."/>
            <person name="Nagy L.G."/>
            <person name="Floudas D."/>
            <person name="Copeland A."/>
            <person name="Barry K.W."/>
            <person name="Cichocki N."/>
            <person name="Veneault-Fourrey C."/>
            <person name="LaButti K."/>
            <person name="Lindquist E.A."/>
            <person name="Lipzen A."/>
            <person name="Lundell T."/>
            <person name="Morin E."/>
            <person name="Murat C."/>
            <person name="Sun H."/>
            <person name="Tunlid A."/>
            <person name="Henrissat B."/>
            <person name="Grigoriev I.V."/>
            <person name="Hibbett D.S."/>
            <person name="Martin F."/>
            <person name="Nordberg H.P."/>
            <person name="Cantor M.N."/>
            <person name="Hua S.X."/>
        </authorList>
    </citation>
    <scope>NUCLEOTIDE SEQUENCE [LARGE SCALE GENOMIC DNA]</scope>
    <source>
        <strain evidence="2 3">Marx 270</strain>
    </source>
</reference>